<feature type="chain" id="PRO_5047042503" description="Outer membrane protein beta-barrel domain-containing protein" evidence="2">
    <location>
        <begin position="21"/>
        <end position="242"/>
    </location>
</feature>
<organism evidence="3 4">
    <name type="scientific">Anaeromyxobacter oryzae</name>
    <dbReference type="NCBI Taxonomy" id="2918170"/>
    <lineage>
        <taxon>Bacteria</taxon>
        <taxon>Pseudomonadati</taxon>
        <taxon>Myxococcota</taxon>
        <taxon>Myxococcia</taxon>
        <taxon>Myxococcales</taxon>
        <taxon>Cystobacterineae</taxon>
        <taxon>Anaeromyxobacteraceae</taxon>
        <taxon>Anaeromyxobacter</taxon>
    </lineage>
</organism>
<protein>
    <recommendedName>
        <fullName evidence="5">Outer membrane protein beta-barrel domain-containing protein</fullName>
    </recommendedName>
</protein>
<evidence type="ECO:0000256" key="2">
    <source>
        <dbReference type="SAM" id="SignalP"/>
    </source>
</evidence>
<evidence type="ECO:0000256" key="1">
    <source>
        <dbReference type="SAM" id="MobiDB-lite"/>
    </source>
</evidence>
<dbReference type="Gene3D" id="2.40.160.20">
    <property type="match status" value="1"/>
</dbReference>
<dbReference type="SUPFAM" id="SSF56925">
    <property type="entry name" value="OMPA-like"/>
    <property type="match status" value="1"/>
</dbReference>
<dbReference type="RefSeq" id="WP_248355471.1">
    <property type="nucleotide sequence ID" value="NZ_AP025591.1"/>
</dbReference>
<accession>A0ABN6MYX1</accession>
<dbReference type="Proteomes" id="UP001162891">
    <property type="component" value="Chromosome"/>
</dbReference>
<feature type="region of interest" description="Disordered" evidence="1">
    <location>
        <begin position="22"/>
        <end position="49"/>
    </location>
</feature>
<keyword evidence="4" id="KW-1185">Reference proteome</keyword>
<dbReference type="InterPro" id="IPR011250">
    <property type="entry name" value="OMP/PagP_B-barrel"/>
</dbReference>
<keyword evidence="2" id="KW-0732">Signal</keyword>
<proteinExistence type="predicted"/>
<evidence type="ECO:0008006" key="5">
    <source>
        <dbReference type="Google" id="ProtNLM"/>
    </source>
</evidence>
<feature type="signal peptide" evidence="2">
    <location>
        <begin position="1"/>
        <end position="20"/>
    </location>
</feature>
<evidence type="ECO:0000313" key="3">
    <source>
        <dbReference type="EMBL" id="BDG06140.1"/>
    </source>
</evidence>
<evidence type="ECO:0000313" key="4">
    <source>
        <dbReference type="Proteomes" id="UP001162891"/>
    </source>
</evidence>
<reference evidence="4" key="1">
    <citation type="journal article" date="2022" name="Int. J. Syst. Evol. Microbiol.">
        <title>Anaeromyxobacter oryzae sp. nov., Anaeromyxobacter diazotrophicus sp. nov. and Anaeromyxobacter paludicola sp. nov., isolated from paddy soils.</title>
        <authorList>
            <person name="Itoh H."/>
            <person name="Xu Z."/>
            <person name="Mise K."/>
            <person name="Masuda Y."/>
            <person name="Ushijima N."/>
            <person name="Hayakawa C."/>
            <person name="Shiratori Y."/>
            <person name="Senoo K."/>
        </authorList>
    </citation>
    <scope>NUCLEOTIDE SEQUENCE [LARGE SCALE GENOMIC DNA]</scope>
    <source>
        <strain evidence="4">Red232</strain>
    </source>
</reference>
<feature type="compositionally biased region" description="Pro residues" evidence="1">
    <location>
        <begin position="25"/>
        <end position="45"/>
    </location>
</feature>
<name>A0ABN6MYX1_9BACT</name>
<gene>
    <name evidence="3" type="ORF">AMOR_51360</name>
</gene>
<dbReference type="EMBL" id="AP025591">
    <property type="protein sequence ID" value="BDG06140.1"/>
    <property type="molecule type" value="Genomic_DNA"/>
</dbReference>
<sequence>MRTRSIVLLALLALPALATAQYDPNAPPPPPPPYGPPPYGPPRGRPPQHDTGLVVAARVGYAFPGGKISDEGDPRLDDLLEYKIPIWFELGYRFNPALWGGFYFEYAPMSVNRDFCVAGRSCDGQSFRFGVDMQFHLAPHRPVDPWLGFGIGWEFISADAFDSTVGNISTFSYDGLEFPLLEAGLDLALSPRFALGPFISYSMAEFSSFNISTPGFADISGDIHGRAFHSWLQLGLKGTFKL</sequence>